<dbReference type="SMART" id="SM00249">
    <property type="entry name" value="PHD"/>
    <property type="match status" value="1"/>
</dbReference>
<sequence length="302" mass="34745">MGKMKASKKPTASSKKKKDKERLPESVSVKKPKKTVSENSSKKKISKKKDIEKLDNFTKSYEKVRYKDIEIKVGDYIQVQDENTGNYVAKVLVIIKHREDSEPDDPEKLVKLVATRFFQKKDIDMEKCDIPNEMSSSIADNEVFSSNHNVIIPAHAVFARPEVMLINDYQNLSITGQNTYYTRAKYDIIKRQLDPPFKNWPQFCVCKKPLNPNSLYIGCETCDRWFHPLCVKIDPVMAKEMEKYYCEFCNKASKKKVSKKSKEKASETTSSKSKSKKKETTTKANKGSTAKAKKASKRKTRR</sequence>
<dbReference type="EMBL" id="CAMPGE010016737">
    <property type="protein sequence ID" value="CAI2375273.1"/>
    <property type="molecule type" value="Genomic_DNA"/>
</dbReference>
<dbReference type="InterPro" id="IPR019787">
    <property type="entry name" value="Znf_PHD-finger"/>
</dbReference>
<dbReference type="Gene3D" id="3.30.40.10">
    <property type="entry name" value="Zinc/RING finger domain, C3HC4 (zinc finger)"/>
    <property type="match status" value="1"/>
</dbReference>
<dbReference type="PANTHER" id="PTHR46364">
    <property type="entry name" value="OS08G0421900 PROTEIN"/>
    <property type="match status" value="1"/>
</dbReference>
<dbReference type="InterPro" id="IPR019786">
    <property type="entry name" value="Zinc_finger_PHD-type_CS"/>
</dbReference>
<feature type="compositionally biased region" description="Basic residues" evidence="5">
    <location>
        <begin position="291"/>
        <end position="302"/>
    </location>
</feature>
<name>A0AAD1XM78_EUPCR</name>
<gene>
    <name evidence="8" type="ORF">ECRASSUSDP1_LOCUS16635</name>
</gene>
<organism evidence="8 9">
    <name type="scientific">Euplotes crassus</name>
    <dbReference type="NCBI Taxonomy" id="5936"/>
    <lineage>
        <taxon>Eukaryota</taxon>
        <taxon>Sar</taxon>
        <taxon>Alveolata</taxon>
        <taxon>Ciliophora</taxon>
        <taxon>Intramacronucleata</taxon>
        <taxon>Spirotrichea</taxon>
        <taxon>Hypotrichia</taxon>
        <taxon>Euplotida</taxon>
        <taxon>Euplotidae</taxon>
        <taxon>Moneuplotes</taxon>
    </lineage>
</organism>
<evidence type="ECO:0000256" key="1">
    <source>
        <dbReference type="ARBA" id="ARBA00022723"/>
    </source>
</evidence>
<dbReference type="Gene3D" id="2.30.30.490">
    <property type="match status" value="1"/>
</dbReference>
<accession>A0AAD1XM78</accession>
<evidence type="ECO:0000259" key="6">
    <source>
        <dbReference type="PROSITE" id="PS50016"/>
    </source>
</evidence>
<dbReference type="PROSITE" id="PS51038">
    <property type="entry name" value="BAH"/>
    <property type="match status" value="1"/>
</dbReference>
<dbReference type="InterPro" id="IPR043151">
    <property type="entry name" value="BAH_sf"/>
</dbReference>
<dbReference type="AlphaFoldDB" id="A0AAD1XM78"/>
<keyword evidence="3" id="KW-0862">Zinc</keyword>
<dbReference type="GO" id="GO:0008270">
    <property type="term" value="F:zinc ion binding"/>
    <property type="evidence" value="ECO:0007669"/>
    <property type="project" value="UniProtKB-KW"/>
</dbReference>
<dbReference type="Pfam" id="PF00628">
    <property type="entry name" value="PHD"/>
    <property type="match status" value="1"/>
</dbReference>
<dbReference type="SMART" id="SM00439">
    <property type="entry name" value="BAH"/>
    <property type="match status" value="1"/>
</dbReference>
<dbReference type="InterPro" id="IPR011011">
    <property type="entry name" value="Znf_FYVE_PHD"/>
</dbReference>
<evidence type="ECO:0008006" key="10">
    <source>
        <dbReference type="Google" id="ProtNLM"/>
    </source>
</evidence>
<dbReference type="GO" id="GO:0003682">
    <property type="term" value="F:chromatin binding"/>
    <property type="evidence" value="ECO:0007669"/>
    <property type="project" value="InterPro"/>
</dbReference>
<proteinExistence type="predicted"/>
<evidence type="ECO:0000256" key="2">
    <source>
        <dbReference type="ARBA" id="ARBA00022771"/>
    </source>
</evidence>
<evidence type="ECO:0000259" key="7">
    <source>
        <dbReference type="PROSITE" id="PS51038"/>
    </source>
</evidence>
<dbReference type="PROSITE" id="PS50016">
    <property type="entry name" value="ZF_PHD_2"/>
    <property type="match status" value="1"/>
</dbReference>
<dbReference type="InterPro" id="IPR001025">
    <property type="entry name" value="BAH_dom"/>
</dbReference>
<keyword evidence="9" id="KW-1185">Reference proteome</keyword>
<dbReference type="InterPro" id="IPR001965">
    <property type="entry name" value="Znf_PHD"/>
</dbReference>
<evidence type="ECO:0000313" key="9">
    <source>
        <dbReference type="Proteomes" id="UP001295684"/>
    </source>
</evidence>
<evidence type="ECO:0000256" key="3">
    <source>
        <dbReference type="ARBA" id="ARBA00022833"/>
    </source>
</evidence>
<evidence type="ECO:0000256" key="4">
    <source>
        <dbReference type="PROSITE-ProRule" id="PRU00146"/>
    </source>
</evidence>
<dbReference type="PROSITE" id="PS01359">
    <property type="entry name" value="ZF_PHD_1"/>
    <property type="match status" value="1"/>
</dbReference>
<keyword evidence="1" id="KW-0479">Metal-binding</keyword>
<feature type="domain" description="PHD-type" evidence="6">
    <location>
        <begin position="201"/>
        <end position="252"/>
    </location>
</feature>
<dbReference type="InterPro" id="IPR013083">
    <property type="entry name" value="Znf_RING/FYVE/PHD"/>
</dbReference>
<feature type="region of interest" description="Disordered" evidence="5">
    <location>
        <begin position="1"/>
        <end position="47"/>
    </location>
</feature>
<evidence type="ECO:0000256" key="5">
    <source>
        <dbReference type="SAM" id="MobiDB-lite"/>
    </source>
</evidence>
<dbReference type="Proteomes" id="UP001295684">
    <property type="component" value="Unassembled WGS sequence"/>
</dbReference>
<comment type="caution">
    <text evidence="8">The sequence shown here is derived from an EMBL/GenBank/DDBJ whole genome shotgun (WGS) entry which is preliminary data.</text>
</comment>
<feature type="compositionally biased region" description="Basic residues" evidence="5">
    <location>
        <begin position="252"/>
        <end position="262"/>
    </location>
</feature>
<reference evidence="8" key="1">
    <citation type="submission" date="2023-07" db="EMBL/GenBank/DDBJ databases">
        <authorList>
            <consortium name="AG Swart"/>
            <person name="Singh M."/>
            <person name="Singh A."/>
            <person name="Seah K."/>
            <person name="Emmerich C."/>
        </authorList>
    </citation>
    <scope>NUCLEOTIDE SEQUENCE</scope>
    <source>
        <strain evidence="8">DP1</strain>
    </source>
</reference>
<protein>
    <recommendedName>
        <fullName evidence="10">PHD-type domain-containing protein</fullName>
    </recommendedName>
</protein>
<keyword evidence="2 4" id="KW-0863">Zinc-finger</keyword>
<dbReference type="SUPFAM" id="SSF57903">
    <property type="entry name" value="FYVE/PHD zinc finger"/>
    <property type="match status" value="1"/>
</dbReference>
<feature type="compositionally biased region" description="Basic residues" evidence="5">
    <location>
        <begin position="1"/>
        <end position="19"/>
    </location>
</feature>
<evidence type="ECO:0000313" key="8">
    <source>
        <dbReference type="EMBL" id="CAI2375273.1"/>
    </source>
</evidence>
<feature type="domain" description="BAH" evidence="7">
    <location>
        <begin position="69"/>
        <end position="197"/>
    </location>
</feature>
<feature type="region of interest" description="Disordered" evidence="5">
    <location>
        <begin position="252"/>
        <end position="302"/>
    </location>
</feature>